<dbReference type="Proteomes" id="UP000789920">
    <property type="component" value="Unassembled WGS sequence"/>
</dbReference>
<evidence type="ECO:0000313" key="2">
    <source>
        <dbReference type="Proteomes" id="UP000789920"/>
    </source>
</evidence>
<feature type="non-terminal residue" evidence="1">
    <location>
        <position position="1"/>
    </location>
</feature>
<accession>A0ACA9SB48</accession>
<gene>
    <name evidence="1" type="ORF">RPERSI_LOCUS29103</name>
</gene>
<name>A0ACA9SB48_9GLOM</name>
<organism evidence="1 2">
    <name type="scientific">Racocetra persica</name>
    <dbReference type="NCBI Taxonomy" id="160502"/>
    <lineage>
        <taxon>Eukaryota</taxon>
        <taxon>Fungi</taxon>
        <taxon>Fungi incertae sedis</taxon>
        <taxon>Mucoromycota</taxon>
        <taxon>Glomeromycotina</taxon>
        <taxon>Glomeromycetes</taxon>
        <taxon>Diversisporales</taxon>
        <taxon>Gigasporaceae</taxon>
        <taxon>Racocetra</taxon>
    </lineage>
</organism>
<protein>
    <submittedName>
        <fullName evidence="1">15499_t:CDS:1</fullName>
    </submittedName>
</protein>
<dbReference type="EMBL" id="CAJVQC010108399">
    <property type="protein sequence ID" value="CAG8834167.1"/>
    <property type="molecule type" value="Genomic_DNA"/>
</dbReference>
<keyword evidence="2" id="KW-1185">Reference proteome</keyword>
<evidence type="ECO:0000313" key="1">
    <source>
        <dbReference type="EMBL" id="CAG8834167.1"/>
    </source>
</evidence>
<proteinExistence type="predicted"/>
<comment type="caution">
    <text evidence="1">The sequence shown here is derived from an EMBL/GenBank/DDBJ whole genome shotgun (WGS) entry which is preliminary data.</text>
</comment>
<reference evidence="1" key="1">
    <citation type="submission" date="2021-06" db="EMBL/GenBank/DDBJ databases">
        <authorList>
            <person name="Kallberg Y."/>
            <person name="Tangrot J."/>
            <person name="Rosling A."/>
        </authorList>
    </citation>
    <scope>NUCLEOTIDE SEQUENCE</scope>
    <source>
        <strain evidence="1">MA461A</strain>
    </source>
</reference>
<sequence length="81" mass="9632">SDEDDFFNQYENKKSKKIYIAHYILNHNEKISTSEYNERLNLESAKIVERLVKVESLDKQQQKKVAHILKKFNNLFTTGLD</sequence>